<comment type="caution">
    <text evidence="1">The sequence shown here is derived from an EMBL/GenBank/DDBJ whole genome shotgun (WGS) entry which is preliminary data.</text>
</comment>
<protein>
    <submittedName>
        <fullName evidence="1">Uncharacterized protein</fullName>
    </submittedName>
</protein>
<reference evidence="1 2" key="1">
    <citation type="submission" date="2024-03" db="EMBL/GenBank/DDBJ databases">
        <title>Mouse gut bacterial collection (mGBC) of GemPharmatech.</title>
        <authorList>
            <person name="He Y."/>
            <person name="Dong L."/>
            <person name="Wu D."/>
            <person name="Gao X."/>
            <person name="Lin Z."/>
        </authorList>
    </citation>
    <scope>NUCLEOTIDE SEQUENCE [LARGE SCALE GENOMIC DNA]</scope>
    <source>
        <strain evidence="1 2">20-218</strain>
    </source>
</reference>
<evidence type="ECO:0000313" key="2">
    <source>
        <dbReference type="Proteomes" id="UP001565242"/>
    </source>
</evidence>
<dbReference type="EMBL" id="JBCLSQ010000015">
    <property type="protein sequence ID" value="MEY8538192.1"/>
    <property type="molecule type" value="Genomic_DNA"/>
</dbReference>
<gene>
    <name evidence="1" type="ORF">AALM99_07030</name>
</gene>
<accession>A0ABV4D8Z2</accession>
<keyword evidence="2" id="KW-1185">Reference proteome</keyword>
<name>A0ABV4D8Z2_9LACT</name>
<sequence length="299" mass="35462">MVATPEEKERIFFQIYRNLENELIKMTDSIHFCEDNLEVFSINLATFILRCNVEGESIMKELYRRTDEYNKQVSQGISQKDIFEKLRDNISNKYKLRTKKIRIFSNIFYFKEKYSEDFSPFDYKDSHGENIPKIYNSLKHDRANNLHKATLEAAINSLGALFILNYYYNHTHADSNIFGPKKALIEPILLAGYDLDKLPVEEVNSYLDECLSYEWFQIESWEHKEYVIENLKNQIEHMLTAHTEDINRSLDELLSMRSRYQSLFDDFNNPFFIPSYDVLPNIGESVQTIKQKLEIHLSQ</sequence>
<dbReference type="Proteomes" id="UP001565242">
    <property type="component" value="Unassembled WGS sequence"/>
</dbReference>
<dbReference type="RefSeq" id="WP_369918405.1">
    <property type="nucleotide sequence ID" value="NZ_JBCLSQ010000015.1"/>
</dbReference>
<proteinExistence type="predicted"/>
<organism evidence="1 2">
    <name type="scientific">Lactococcus muris</name>
    <dbReference type="NCBI Taxonomy" id="2941330"/>
    <lineage>
        <taxon>Bacteria</taxon>
        <taxon>Bacillati</taxon>
        <taxon>Bacillota</taxon>
        <taxon>Bacilli</taxon>
        <taxon>Lactobacillales</taxon>
        <taxon>Streptococcaceae</taxon>
        <taxon>Lactococcus</taxon>
    </lineage>
</organism>
<evidence type="ECO:0000313" key="1">
    <source>
        <dbReference type="EMBL" id="MEY8538192.1"/>
    </source>
</evidence>